<dbReference type="Proteomes" id="UP000051790">
    <property type="component" value="Unassembled WGS sequence"/>
</dbReference>
<dbReference type="PATRIC" id="fig|1423769.4.peg.2787"/>
<name>A0A0R1RG31_9LACO</name>
<gene>
    <name evidence="1" type="ORF">FD01_GL002582</name>
</gene>
<comment type="caution">
    <text evidence="1">The sequence shown here is derived from an EMBL/GenBank/DDBJ whole genome shotgun (WGS) entry which is preliminary data.</text>
</comment>
<dbReference type="AlphaFoldDB" id="A0A0R1RG31"/>
<proteinExistence type="predicted"/>
<organism evidence="1 2">
    <name type="scientific">Lacticaseibacillus manihotivorans DSM 13343 = JCM 12514</name>
    <dbReference type="NCBI Taxonomy" id="1423769"/>
    <lineage>
        <taxon>Bacteria</taxon>
        <taxon>Bacillati</taxon>
        <taxon>Bacillota</taxon>
        <taxon>Bacilli</taxon>
        <taxon>Lactobacillales</taxon>
        <taxon>Lactobacillaceae</taxon>
        <taxon>Lacticaseibacillus</taxon>
    </lineage>
</organism>
<keyword evidence="2" id="KW-1185">Reference proteome</keyword>
<evidence type="ECO:0000313" key="2">
    <source>
        <dbReference type="Proteomes" id="UP000051790"/>
    </source>
</evidence>
<reference evidence="1 2" key="1">
    <citation type="journal article" date="2015" name="Genome Announc.">
        <title>Expanding the biotechnology potential of lactobacilli through comparative genomics of 213 strains and associated genera.</title>
        <authorList>
            <person name="Sun Z."/>
            <person name="Harris H.M."/>
            <person name="McCann A."/>
            <person name="Guo C."/>
            <person name="Argimon S."/>
            <person name="Zhang W."/>
            <person name="Yang X."/>
            <person name="Jeffery I.B."/>
            <person name="Cooney J.C."/>
            <person name="Kagawa T.F."/>
            <person name="Liu W."/>
            <person name="Song Y."/>
            <person name="Salvetti E."/>
            <person name="Wrobel A."/>
            <person name="Rasinkangas P."/>
            <person name="Parkhill J."/>
            <person name="Rea M.C."/>
            <person name="O'Sullivan O."/>
            <person name="Ritari J."/>
            <person name="Douillard F.P."/>
            <person name="Paul Ross R."/>
            <person name="Yang R."/>
            <person name="Briner A.E."/>
            <person name="Felis G.E."/>
            <person name="de Vos W.M."/>
            <person name="Barrangou R."/>
            <person name="Klaenhammer T.R."/>
            <person name="Caufield P.W."/>
            <person name="Cui Y."/>
            <person name="Zhang H."/>
            <person name="O'Toole P.W."/>
        </authorList>
    </citation>
    <scope>NUCLEOTIDE SEQUENCE [LARGE SCALE GENOMIC DNA]</scope>
    <source>
        <strain evidence="1 2">DSM 13343</strain>
    </source>
</reference>
<sequence>MKGGEPHLDAILMSLMTALNEGLMINVYQRDTDDFYTGYVKALGNNAVILATYNDAGIADGSVWLNFAAIAQVEFAGVDLDDMQFRISVAESEHFLSLAGQEKPLKFDATNDLLGQLVTQVQASQQVVMVILADDDAYLEGQVVAVGKDHFQFNVFNKFNFTDKREMTVDYSDVLVVEFQGLDLRQETALVSKRDTLKHVKSALIPNDGQLGNIFSEAMVTGKMLAVMPKGNEDQFFVGTVKALNADTVVLSLKDMAAQFGGYVAIRLPEIQSVTTASDYLQTVKFYAQWDVDHDFTQQPVLNADREFDSSDDLIQGLVASAAAFSRVIRIRVADTDEHLLGYPAQLTATGFVMNLVNEEAGEQVPVRFDAVLELAFGHIYAYLQEALDHRE</sequence>
<evidence type="ECO:0000313" key="1">
    <source>
        <dbReference type="EMBL" id="KRL52328.1"/>
    </source>
</evidence>
<accession>A0A0R1RG31</accession>
<dbReference type="EMBL" id="AZEU01000041">
    <property type="protein sequence ID" value="KRL52328.1"/>
    <property type="molecule type" value="Genomic_DNA"/>
</dbReference>
<protein>
    <submittedName>
        <fullName evidence="1">Uncharacterized protein</fullName>
    </submittedName>
</protein>